<reference evidence="8" key="1">
    <citation type="journal article" date="2024" name="Gigascience">
        <title>Chromosome-level genome of the poultry shaft louse Menopon gallinae provides insight into the host-switching and adaptive evolution of parasitic lice.</title>
        <authorList>
            <person name="Xu Y."/>
            <person name="Ma L."/>
            <person name="Liu S."/>
            <person name="Liang Y."/>
            <person name="Liu Q."/>
            <person name="He Z."/>
            <person name="Tian L."/>
            <person name="Duan Y."/>
            <person name="Cai W."/>
            <person name="Li H."/>
            <person name="Song F."/>
        </authorList>
    </citation>
    <scope>NUCLEOTIDE SEQUENCE</scope>
    <source>
        <strain evidence="8">Cailab_2023a</strain>
    </source>
</reference>
<feature type="chain" id="PRO_5043318379" description="G-protein coupled receptors family 2 profile 2 domain-containing protein" evidence="6">
    <location>
        <begin position="19"/>
        <end position="267"/>
    </location>
</feature>
<comment type="caution">
    <text evidence="8">The sequence shown here is derived from an EMBL/GenBank/DDBJ whole genome shotgun (WGS) entry which is preliminary data.</text>
</comment>
<feature type="transmembrane region" description="Helical" evidence="5">
    <location>
        <begin position="200"/>
        <end position="229"/>
    </location>
</feature>
<dbReference type="GO" id="GO:0004930">
    <property type="term" value="F:G protein-coupled receptor activity"/>
    <property type="evidence" value="ECO:0007669"/>
    <property type="project" value="InterPro"/>
</dbReference>
<accession>A0AAW2HKF5</accession>
<dbReference type="GO" id="GO:0016020">
    <property type="term" value="C:membrane"/>
    <property type="evidence" value="ECO:0007669"/>
    <property type="project" value="UniProtKB-SubCell"/>
</dbReference>
<feature type="signal peptide" evidence="6">
    <location>
        <begin position="1"/>
        <end position="18"/>
    </location>
</feature>
<comment type="subcellular location">
    <subcellularLocation>
        <location evidence="1">Membrane</location>
        <topology evidence="1">Multi-pass membrane protein</topology>
    </subcellularLocation>
</comment>
<evidence type="ECO:0000256" key="3">
    <source>
        <dbReference type="ARBA" id="ARBA00022989"/>
    </source>
</evidence>
<keyword evidence="2 5" id="KW-0812">Transmembrane</keyword>
<name>A0AAW2HKF5_9NEOP</name>
<evidence type="ECO:0000256" key="1">
    <source>
        <dbReference type="ARBA" id="ARBA00004141"/>
    </source>
</evidence>
<dbReference type="PROSITE" id="PS50261">
    <property type="entry name" value="G_PROTEIN_RECEP_F2_4"/>
    <property type="match status" value="1"/>
</dbReference>
<proteinExistence type="predicted"/>
<dbReference type="InterPro" id="IPR053231">
    <property type="entry name" value="GPCR_LN-TM7"/>
</dbReference>
<dbReference type="Gene3D" id="1.20.1070.10">
    <property type="entry name" value="Rhodopsin 7-helix transmembrane proteins"/>
    <property type="match status" value="1"/>
</dbReference>
<keyword evidence="4 5" id="KW-0472">Membrane</keyword>
<evidence type="ECO:0000313" key="8">
    <source>
        <dbReference type="EMBL" id="KAL0270440.1"/>
    </source>
</evidence>
<dbReference type="Pfam" id="PF00002">
    <property type="entry name" value="7tm_2"/>
    <property type="match status" value="1"/>
</dbReference>
<feature type="transmembrane region" description="Helical" evidence="5">
    <location>
        <begin position="121"/>
        <end position="142"/>
    </location>
</feature>
<feature type="transmembrane region" description="Helical" evidence="5">
    <location>
        <begin position="74"/>
        <end position="95"/>
    </location>
</feature>
<evidence type="ECO:0000256" key="6">
    <source>
        <dbReference type="SAM" id="SignalP"/>
    </source>
</evidence>
<dbReference type="AlphaFoldDB" id="A0AAW2HKF5"/>
<protein>
    <recommendedName>
        <fullName evidence="7">G-protein coupled receptors family 2 profile 2 domain-containing protein</fullName>
    </recommendedName>
</protein>
<evidence type="ECO:0000256" key="5">
    <source>
        <dbReference type="SAM" id="Phobius"/>
    </source>
</evidence>
<organism evidence="8">
    <name type="scientific">Menopon gallinae</name>
    <name type="common">poultry shaft louse</name>
    <dbReference type="NCBI Taxonomy" id="328185"/>
    <lineage>
        <taxon>Eukaryota</taxon>
        <taxon>Metazoa</taxon>
        <taxon>Ecdysozoa</taxon>
        <taxon>Arthropoda</taxon>
        <taxon>Hexapoda</taxon>
        <taxon>Insecta</taxon>
        <taxon>Pterygota</taxon>
        <taxon>Neoptera</taxon>
        <taxon>Paraneoptera</taxon>
        <taxon>Psocodea</taxon>
        <taxon>Troctomorpha</taxon>
        <taxon>Phthiraptera</taxon>
        <taxon>Amblycera</taxon>
        <taxon>Menoponidae</taxon>
        <taxon>Menopon</taxon>
    </lineage>
</organism>
<dbReference type="EMBL" id="JARGDH010000004">
    <property type="protein sequence ID" value="KAL0270440.1"/>
    <property type="molecule type" value="Genomic_DNA"/>
</dbReference>
<evidence type="ECO:0000256" key="4">
    <source>
        <dbReference type="ARBA" id="ARBA00023136"/>
    </source>
</evidence>
<keyword evidence="3 5" id="KW-1133">Transmembrane helix</keyword>
<keyword evidence="6" id="KW-0732">Signal</keyword>
<evidence type="ECO:0000259" key="7">
    <source>
        <dbReference type="PROSITE" id="PS50261"/>
    </source>
</evidence>
<sequence length="267" mass="29816">MNFLAALFMTQLLYVVGAGGVQDSELCAGLAFSLQYMRTSVFCWLYLVTRQAFRGFGDDARLSPPANANMRRTFCQYSLFGWCFPIVLLLFSVFLQRETTGDLLAVESLKVSNCWFVGRDAFLYGYACPVLLLVAAISFGLARSALAARRSTVVRADGETREKANRKRKLQLCLYVKLTLFLTTGSLAALVFVLTRLESFWILFNVCQGVQGIFVALCVTCNCHVLKIYTKSLKKRRKRSRYGGVAWEPSKSASLQMLAQDPAPEAV</sequence>
<dbReference type="PANTHER" id="PTHR45902">
    <property type="entry name" value="LATROPHILIN RECEPTOR-LIKE PROTEIN A"/>
    <property type="match status" value="1"/>
</dbReference>
<feature type="domain" description="G-protein coupled receptors family 2 profile 2" evidence="7">
    <location>
        <begin position="1"/>
        <end position="223"/>
    </location>
</feature>
<dbReference type="GO" id="GO:0007166">
    <property type="term" value="P:cell surface receptor signaling pathway"/>
    <property type="evidence" value="ECO:0007669"/>
    <property type="project" value="InterPro"/>
</dbReference>
<feature type="transmembrane region" description="Helical" evidence="5">
    <location>
        <begin position="172"/>
        <end position="194"/>
    </location>
</feature>
<dbReference type="PANTHER" id="PTHR45902:SF2">
    <property type="entry name" value="G-PROTEIN COUPLED RECEPTORS FAMILY 2 PROFILE 2 DOMAIN-CONTAINING PROTEIN"/>
    <property type="match status" value="1"/>
</dbReference>
<dbReference type="InterPro" id="IPR000832">
    <property type="entry name" value="GPCR_2_secretin-like"/>
</dbReference>
<evidence type="ECO:0000256" key="2">
    <source>
        <dbReference type="ARBA" id="ARBA00022692"/>
    </source>
</evidence>
<dbReference type="InterPro" id="IPR017981">
    <property type="entry name" value="GPCR_2-like_7TM"/>
</dbReference>
<gene>
    <name evidence="8" type="ORF">PYX00_007851</name>
</gene>